<dbReference type="EMBL" id="CP138897">
    <property type="protein sequence ID" value="WPK25899.1"/>
    <property type="molecule type" value="Genomic_DNA"/>
</dbReference>
<keyword evidence="2" id="KW-1185">Reference proteome</keyword>
<protein>
    <submittedName>
        <fullName evidence="1">Uncharacterized protein</fullName>
    </submittedName>
</protein>
<dbReference type="Proteomes" id="UP001338582">
    <property type="component" value="Chromosome 4"/>
</dbReference>
<dbReference type="AlphaFoldDB" id="A0AAX4HBV8"/>
<evidence type="ECO:0000313" key="1">
    <source>
        <dbReference type="EMBL" id="WPK25899.1"/>
    </source>
</evidence>
<name>A0AAX4HBV8_9ASCO</name>
<sequence>MFLLYIPILLLSAVWISFQLKLLWRKEPRTKYKSIGSTFEWAKCDPLRLYPFVGKKNFNPSMGVRNLSSEPECLFLIENTYLDCVNLRKKNMVDFEEKLVHCNENSRSVDAVREFYDMTVDFMCQRYPQYFKANLAGGYIDNTITGSRLPLYSANENPRSLLKFLAFNIEEDFLIMLKDDPGDEDEEYVLRASLTGLPAGFDPSHNFDKPISHIHGPVPQYSGRLRAPMHRFFNKIQSKDIWQRANWSLQTNNEFFKLENHHAREGDTIIELRSDQIDFEKGCYLRCERQILTRLPKSHAVIMLVRTYLSPISKVKADGVAHDLATAIESLPDDLAFYKRAGVWGKAVVSYLRN</sequence>
<dbReference type="InterPro" id="IPR021848">
    <property type="entry name" value="HODM_asu-like"/>
</dbReference>
<proteinExistence type="predicted"/>
<gene>
    <name evidence="1" type="ORF">PUMCH_003235</name>
</gene>
<evidence type="ECO:0000313" key="2">
    <source>
        <dbReference type="Proteomes" id="UP001338582"/>
    </source>
</evidence>
<reference evidence="1 2" key="1">
    <citation type="submission" date="2023-10" db="EMBL/GenBank/DDBJ databases">
        <title>Draft Genome Sequence of Candida saopaulonensis from a very Premature Infant with Sepsis.</title>
        <authorList>
            <person name="Ning Y."/>
            <person name="Dai R."/>
            <person name="Xiao M."/>
            <person name="Xu Y."/>
            <person name="Yan Q."/>
            <person name="Zhang L."/>
        </authorList>
    </citation>
    <scope>NUCLEOTIDE SEQUENCE [LARGE SCALE GENOMIC DNA]</scope>
    <source>
        <strain evidence="1 2">19XY460</strain>
    </source>
</reference>
<organism evidence="1 2">
    <name type="scientific">Australozyma saopauloensis</name>
    <dbReference type="NCBI Taxonomy" id="291208"/>
    <lineage>
        <taxon>Eukaryota</taxon>
        <taxon>Fungi</taxon>
        <taxon>Dikarya</taxon>
        <taxon>Ascomycota</taxon>
        <taxon>Saccharomycotina</taxon>
        <taxon>Pichiomycetes</taxon>
        <taxon>Metschnikowiaceae</taxon>
        <taxon>Australozyma</taxon>
    </lineage>
</organism>
<dbReference type="GeneID" id="88174299"/>
<dbReference type="KEGG" id="asau:88174299"/>
<dbReference type="RefSeq" id="XP_062878281.1">
    <property type="nucleotide sequence ID" value="XM_063022211.1"/>
</dbReference>
<accession>A0AAX4HBV8</accession>
<dbReference type="Pfam" id="PF11927">
    <property type="entry name" value="HODM_asu-like"/>
    <property type="match status" value="1"/>
</dbReference>